<reference evidence="4 5" key="1">
    <citation type="submission" date="2024-03" db="EMBL/GenBank/DDBJ databases">
        <title>Novel species of the genus Variovorax.</title>
        <authorList>
            <person name="Liu Q."/>
            <person name="Xin Y.-H."/>
        </authorList>
    </citation>
    <scope>NUCLEOTIDE SEQUENCE [LARGE SCALE GENOMIC DNA]</scope>
    <source>
        <strain evidence="4 5">KACC 18901</strain>
    </source>
</reference>
<feature type="compositionally biased region" description="Pro residues" evidence="2">
    <location>
        <begin position="113"/>
        <end position="131"/>
    </location>
</feature>
<organism evidence="4 5">
    <name type="scientific">Variovorax robiniae</name>
    <dbReference type="NCBI Taxonomy" id="1836199"/>
    <lineage>
        <taxon>Bacteria</taxon>
        <taxon>Pseudomonadati</taxon>
        <taxon>Pseudomonadota</taxon>
        <taxon>Betaproteobacteria</taxon>
        <taxon>Burkholderiales</taxon>
        <taxon>Comamonadaceae</taxon>
        <taxon>Variovorax</taxon>
    </lineage>
</organism>
<feature type="domain" description="ProQ/FinO" evidence="3">
    <location>
        <begin position="8"/>
        <end position="118"/>
    </location>
</feature>
<gene>
    <name evidence="4" type="ORF">WKW79_13685</name>
</gene>
<dbReference type="EMBL" id="JBBKZS010000005">
    <property type="protein sequence ID" value="MEJ8855632.1"/>
    <property type="molecule type" value="Genomic_DNA"/>
</dbReference>
<evidence type="ECO:0000259" key="3">
    <source>
        <dbReference type="SMART" id="SM00945"/>
    </source>
</evidence>
<feature type="region of interest" description="Disordered" evidence="2">
    <location>
        <begin position="98"/>
        <end position="148"/>
    </location>
</feature>
<evidence type="ECO:0000256" key="1">
    <source>
        <dbReference type="ARBA" id="ARBA00022884"/>
    </source>
</evidence>
<dbReference type="SUPFAM" id="SSF48657">
    <property type="entry name" value="FinO-like"/>
    <property type="match status" value="1"/>
</dbReference>
<evidence type="ECO:0000313" key="4">
    <source>
        <dbReference type="EMBL" id="MEJ8855632.1"/>
    </source>
</evidence>
<sequence>MSAAMFHGHPRDVLAQLHELFPLGPFGWPPRPMALGIHKQLLAQLAPLDRADEMAVRRALRYRVSGTRYLHELTAPGAVRVGLEGQEFEVSQLHRQAAADELKRRRRQVRPAPAAPPAPPVAAPAAPPAPKRPILKLKPKITNQGALA</sequence>
<protein>
    <submittedName>
        <fullName evidence="4">ProQ/FINO family protein</fullName>
    </submittedName>
</protein>
<dbReference type="InterPro" id="IPR016103">
    <property type="entry name" value="ProQ/FinO"/>
</dbReference>
<dbReference type="Pfam" id="PF04352">
    <property type="entry name" value="ProQ"/>
    <property type="match status" value="1"/>
</dbReference>
<accession>A0ABU8X719</accession>
<dbReference type="Gene3D" id="1.10.1710.10">
    <property type="entry name" value="ProQ/FinO domain"/>
    <property type="match status" value="1"/>
</dbReference>
<name>A0ABU8X719_9BURK</name>
<dbReference type="Proteomes" id="UP001367030">
    <property type="component" value="Unassembled WGS sequence"/>
</dbReference>
<comment type="caution">
    <text evidence="4">The sequence shown here is derived from an EMBL/GenBank/DDBJ whole genome shotgun (WGS) entry which is preliminary data.</text>
</comment>
<keyword evidence="5" id="KW-1185">Reference proteome</keyword>
<keyword evidence="1" id="KW-0694">RNA-binding</keyword>
<evidence type="ECO:0000256" key="2">
    <source>
        <dbReference type="SAM" id="MobiDB-lite"/>
    </source>
</evidence>
<proteinExistence type="predicted"/>
<evidence type="ECO:0000313" key="5">
    <source>
        <dbReference type="Proteomes" id="UP001367030"/>
    </source>
</evidence>
<dbReference type="InterPro" id="IPR036442">
    <property type="entry name" value="ProQ/FinO_sf"/>
</dbReference>
<dbReference type="RefSeq" id="WP_340335716.1">
    <property type="nucleotide sequence ID" value="NZ_JBBKZS010000005.1"/>
</dbReference>
<dbReference type="SMART" id="SM00945">
    <property type="entry name" value="ProQ"/>
    <property type="match status" value="1"/>
</dbReference>